<keyword evidence="1" id="KW-1133">Transmembrane helix</keyword>
<evidence type="ECO:0000313" key="3">
    <source>
        <dbReference type="EMBL" id="KAI1697654.1"/>
    </source>
</evidence>
<dbReference type="AlphaFoldDB" id="A0AAD4QY80"/>
<dbReference type="PANTHER" id="PTHR22753:SF14">
    <property type="entry name" value="MONOACYLGLYCEROL_DIACYLGLYCEROL O-ACYLTRANSFERASE"/>
    <property type="match status" value="1"/>
</dbReference>
<dbReference type="CDD" id="cd07987">
    <property type="entry name" value="LPLAT_MGAT-like"/>
    <property type="match status" value="1"/>
</dbReference>
<comment type="caution">
    <text evidence="3">The sequence shown here is derived from an EMBL/GenBank/DDBJ whole genome shotgun (WGS) entry which is preliminary data.</text>
</comment>
<proteinExistence type="predicted"/>
<dbReference type="GO" id="GO:0016746">
    <property type="term" value="F:acyltransferase activity"/>
    <property type="evidence" value="ECO:0007669"/>
    <property type="project" value="UniProtKB-KW"/>
</dbReference>
<accession>A0AAD4QY80</accession>
<dbReference type="SUPFAM" id="SSF69593">
    <property type="entry name" value="Glycerol-3-phosphate (1)-acyltransferase"/>
    <property type="match status" value="1"/>
</dbReference>
<feature type="domain" description="Phospholipid/glycerol acyltransferase" evidence="2">
    <location>
        <begin position="118"/>
        <end position="241"/>
    </location>
</feature>
<dbReference type="GO" id="GO:0016020">
    <property type="term" value="C:membrane"/>
    <property type="evidence" value="ECO:0007669"/>
    <property type="project" value="TreeGrafter"/>
</dbReference>
<keyword evidence="3" id="KW-0808">Transferase</keyword>
<keyword evidence="4" id="KW-1185">Reference proteome</keyword>
<dbReference type="InterPro" id="IPR002123">
    <property type="entry name" value="Plipid/glycerol_acylTrfase"/>
</dbReference>
<protein>
    <submittedName>
        <fullName evidence="3">Acyltransferase domain-containing protein</fullName>
    </submittedName>
</protein>
<reference evidence="3" key="1">
    <citation type="submission" date="2022-01" db="EMBL/GenBank/DDBJ databases">
        <title>Genome Sequence Resource for Two Populations of Ditylenchus destructor, the Migratory Endoparasitic Phytonematode.</title>
        <authorList>
            <person name="Zhang H."/>
            <person name="Lin R."/>
            <person name="Xie B."/>
        </authorList>
    </citation>
    <scope>NUCLEOTIDE SEQUENCE</scope>
    <source>
        <strain evidence="3">BazhouSP</strain>
    </source>
</reference>
<evidence type="ECO:0000259" key="2">
    <source>
        <dbReference type="Pfam" id="PF01553"/>
    </source>
</evidence>
<dbReference type="PANTHER" id="PTHR22753">
    <property type="entry name" value="TRANSMEMBRANE PROTEIN 68"/>
    <property type="match status" value="1"/>
</dbReference>
<name>A0AAD4QY80_9BILA</name>
<evidence type="ECO:0000313" key="4">
    <source>
        <dbReference type="Proteomes" id="UP001201812"/>
    </source>
</evidence>
<dbReference type="Pfam" id="PF01553">
    <property type="entry name" value="Acyltransferase"/>
    <property type="match status" value="1"/>
</dbReference>
<keyword evidence="1" id="KW-0472">Membrane</keyword>
<gene>
    <name evidence="3" type="ORF">DdX_18376</name>
</gene>
<keyword evidence="1" id="KW-0812">Transmembrane</keyword>
<dbReference type="EMBL" id="JAKKPZ010000257">
    <property type="protein sequence ID" value="KAI1697654.1"/>
    <property type="molecule type" value="Genomic_DNA"/>
</dbReference>
<feature type="transmembrane region" description="Helical" evidence="1">
    <location>
        <begin position="44"/>
        <end position="66"/>
    </location>
</feature>
<keyword evidence="3" id="KW-0012">Acyltransferase</keyword>
<organism evidence="3 4">
    <name type="scientific">Ditylenchus destructor</name>
    <dbReference type="NCBI Taxonomy" id="166010"/>
    <lineage>
        <taxon>Eukaryota</taxon>
        <taxon>Metazoa</taxon>
        <taxon>Ecdysozoa</taxon>
        <taxon>Nematoda</taxon>
        <taxon>Chromadorea</taxon>
        <taxon>Rhabditida</taxon>
        <taxon>Tylenchina</taxon>
        <taxon>Tylenchomorpha</taxon>
        <taxon>Sphaerularioidea</taxon>
        <taxon>Anguinidae</taxon>
        <taxon>Anguininae</taxon>
        <taxon>Ditylenchus</taxon>
    </lineage>
</organism>
<evidence type="ECO:0000256" key="1">
    <source>
        <dbReference type="SAM" id="Phobius"/>
    </source>
</evidence>
<sequence length="342" mass="39019">MNNLTECALLIDSIQLVIQPYVNSIVQWDNGTVDGWRQQDPKNILWIFLPVIIVFAAPVLLPIFVYGETIFLHMFEFWNKKKLPKIERDHHTSSFFDEARMKIAGFLDGVACFWNGYEVKGLEHLPDEGPALLISYHGTSPLELWYFMCRGMLAKRRLIHCVGDQFCFKMPGWGKACKVLGITPGTIEDCVSTLRDGKILIIAPGGVKEALFADETYQMMWENRCGYAKVIKETSVPVIPMFTENCREIFRTPKIGQGLFRMLYEKTRWPLCPLYGGFPVKLVTHLGEPMNFSETASPEEIKQSVEVEVEKLIKQNQVLPGSILRGISQRFTSGRACKDEKK</sequence>
<dbReference type="Proteomes" id="UP001201812">
    <property type="component" value="Unassembled WGS sequence"/>
</dbReference>